<name>B0DY99_LACBS</name>
<protein>
    <submittedName>
        <fullName evidence="2">Predicted protein</fullName>
    </submittedName>
</protein>
<accession>B0DY99</accession>
<proteinExistence type="predicted"/>
<keyword evidence="3" id="KW-1185">Reference proteome</keyword>
<dbReference type="KEGG" id="lbc:LACBIDRAFT_314315"/>
<evidence type="ECO:0000313" key="2">
    <source>
        <dbReference type="EMBL" id="EDR00398.1"/>
    </source>
</evidence>
<dbReference type="GeneID" id="6084561"/>
<dbReference type="AlphaFoldDB" id="B0DY99"/>
<reference evidence="2 3" key="1">
    <citation type="journal article" date="2008" name="Nature">
        <title>The genome of Laccaria bicolor provides insights into mycorrhizal symbiosis.</title>
        <authorList>
            <person name="Martin F."/>
            <person name="Aerts A."/>
            <person name="Ahren D."/>
            <person name="Brun A."/>
            <person name="Danchin E.G.J."/>
            <person name="Duchaussoy F."/>
            <person name="Gibon J."/>
            <person name="Kohler A."/>
            <person name="Lindquist E."/>
            <person name="Pereda V."/>
            <person name="Salamov A."/>
            <person name="Shapiro H.J."/>
            <person name="Wuyts J."/>
            <person name="Blaudez D."/>
            <person name="Buee M."/>
            <person name="Brokstein P."/>
            <person name="Canbaeck B."/>
            <person name="Cohen D."/>
            <person name="Courty P.E."/>
            <person name="Coutinho P.M."/>
            <person name="Delaruelle C."/>
            <person name="Detter J.C."/>
            <person name="Deveau A."/>
            <person name="DiFazio S."/>
            <person name="Duplessis S."/>
            <person name="Fraissinet-Tachet L."/>
            <person name="Lucic E."/>
            <person name="Frey-Klett P."/>
            <person name="Fourrey C."/>
            <person name="Feussner I."/>
            <person name="Gay G."/>
            <person name="Grimwood J."/>
            <person name="Hoegger P.J."/>
            <person name="Jain P."/>
            <person name="Kilaru S."/>
            <person name="Labbe J."/>
            <person name="Lin Y.C."/>
            <person name="Legue V."/>
            <person name="Le Tacon F."/>
            <person name="Marmeisse R."/>
            <person name="Melayah D."/>
            <person name="Montanini B."/>
            <person name="Muratet M."/>
            <person name="Nehls U."/>
            <person name="Niculita-Hirzel H."/>
            <person name="Oudot-Le Secq M.P."/>
            <person name="Peter M."/>
            <person name="Quesneville H."/>
            <person name="Rajashekar B."/>
            <person name="Reich M."/>
            <person name="Rouhier N."/>
            <person name="Schmutz J."/>
            <person name="Yin T."/>
            <person name="Chalot M."/>
            <person name="Henrissat B."/>
            <person name="Kuees U."/>
            <person name="Lucas S."/>
            <person name="Van de Peer Y."/>
            <person name="Podila G.K."/>
            <person name="Polle A."/>
            <person name="Pukkila P.J."/>
            <person name="Richardson P.M."/>
            <person name="Rouze P."/>
            <person name="Sanders I.R."/>
            <person name="Stajich J.E."/>
            <person name="Tunlid A."/>
            <person name="Tuskan G."/>
            <person name="Grigoriev I.V."/>
        </authorList>
    </citation>
    <scope>NUCLEOTIDE SEQUENCE [LARGE SCALE GENOMIC DNA]</scope>
    <source>
        <strain evidence="3">S238N-H82 / ATCC MYA-4686</strain>
    </source>
</reference>
<dbReference type="InParanoid" id="B0DY99"/>
<evidence type="ECO:0000256" key="1">
    <source>
        <dbReference type="SAM" id="MobiDB-lite"/>
    </source>
</evidence>
<dbReference type="Proteomes" id="UP000001194">
    <property type="component" value="Unassembled WGS sequence"/>
</dbReference>
<gene>
    <name evidence="2" type="ORF">LACBIDRAFT_314315</name>
</gene>
<feature type="region of interest" description="Disordered" evidence="1">
    <location>
        <begin position="1"/>
        <end position="29"/>
    </location>
</feature>
<evidence type="ECO:0000313" key="3">
    <source>
        <dbReference type="Proteomes" id="UP000001194"/>
    </source>
</evidence>
<dbReference type="HOGENOM" id="CLU_2776358_0_0_1"/>
<dbReference type="RefSeq" id="XP_001888957.1">
    <property type="nucleotide sequence ID" value="XM_001888922.1"/>
</dbReference>
<organism evidence="3">
    <name type="scientific">Laccaria bicolor (strain S238N-H82 / ATCC MYA-4686)</name>
    <name type="common">Bicoloured deceiver</name>
    <name type="synonym">Laccaria laccata var. bicolor</name>
    <dbReference type="NCBI Taxonomy" id="486041"/>
    <lineage>
        <taxon>Eukaryota</taxon>
        <taxon>Fungi</taxon>
        <taxon>Dikarya</taxon>
        <taxon>Basidiomycota</taxon>
        <taxon>Agaricomycotina</taxon>
        <taxon>Agaricomycetes</taxon>
        <taxon>Agaricomycetidae</taxon>
        <taxon>Agaricales</taxon>
        <taxon>Agaricineae</taxon>
        <taxon>Hydnangiaceae</taxon>
        <taxon>Laccaria</taxon>
    </lineage>
</organism>
<sequence length="69" mass="7727">MASEGPSLFPNIKCAGSGGQGDIKPNGDLRAGLRFPPLWDFTQTHRVPHDSDWTRRFRSGTYPRIEKKA</sequence>
<dbReference type="EMBL" id="DS547150">
    <property type="protein sequence ID" value="EDR00398.1"/>
    <property type="molecule type" value="Genomic_DNA"/>
</dbReference>